<dbReference type="AlphaFoldDB" id="A0A2P8HJ99"/>
<dbReference type="CDD" id="cd00038">
    <property type="entry name" value="CAP_ED"/>
    <property type="match status" value="1"/>
</dbReference>
<keyword evidence="3" id="KW-1185">Reference proteome</keyword>
<dbReference type="Proteomes" id="UP000240971">
    <property type="component" value="Unassembled WGS sequence"/>
</dbReference>
<gene>
    <name evidence="2" type="ORF">CLV51_103266</name>
</gene>
<dbReference type="InterPro" id="IPR000595">
    <property type="entry name" value="cNMP-bd_dom"/>
</dbReference>
<dbReference type="Pfam" id="PF00027">
    <property type="entry name" value="cNMP_binding"/>
    <property type="match status" value="1"/>
</dbReference>
<proteinExistence type="predicted"/>
<evidence type="ECO:0000313" key="3">
    <source>
        <dbReference type="Proteomes" id="UP000240971"/>
    </source>
</evidence>
<dbReference type="EMBL" id="PYAW01000003">
    <property type="protein sequence ID" value="PSL46288.1"/>
    <property type="molecule type" value="Genomic_DNA"/>
</dbReference>
<evidence type="ECO:0000259" key="1">
    <source>
        <dbReference type="PROSITE" id="PS50042"/>
    </source>
</evidence>
<feature type="domain" description="Cyclic nucleotide-binding" evidence="1">
    <location>
        <begin position="38"/>
        <end position="141"/>
    </location>
</feature>
<accession>A0A2P8HJ99</accession>
<comment type="caution">
    <text evidence="2">The sequence shown here is derived from an EMBL/GenBank/DDBJ whole genome shotgun (WGS) entry which is preliminary data.</text>
</comment>
<reference evidence="2 3" key="1">
    <citation type="submission" date="2018-03" db="EMBL/GenBank/DDBJ databases">
        <title>Genomic Encyclopedia of Archaeal and Bacterial Type Strains, Phase II (KMG-II): from individual species to whole genera.</title>
        <authorList>
            <person name="Goeker M."/>
        </authorList>
    </citation>
    <scope>NUCLEOTIDE SEQUENCE [LARGE SCALE GENOMIC DNA]</scope>
    <source>
        <strain evidence="2 3">DSM 24859</strain>
    </source>
</reference>
<dbReference type="PROSITE" id="PS50042">
    <property type="entry name" value="CNMP_BINDING_3"/>
    <property type="match status" value="1"/>
</dbReference>
<dbReference type="InterPro" id="IPR014710">
    <property type="entry name" value="RmlC-like_jellyroll"/>
</dbReference>
<dbReference type="SUPFAM" id="SSF51206">
    <property type="entry name" value="cAMP-binding domain-like"/>
    <property type="match status" value="1"/>
</dbReference>
<dbReference type="Gene3D" id="2.60.120.10">
    <property type="entry name" value="Jelly Rolls"/>
    <property type="match status" value="1"/>
</dbReference>
<name>A0A2P8HJ99_CHINA</name>
<sequence length="218" mass="24970">MKKFGIYPSIIGLCRFFFNFVPYIMSNSSTPLINFLRLFRLIPPRDAEIITAATELRQFHQGDELLREGKVCREIFFICKGVLRIVNQNEKGDGITHFFLKENQFCSIQDSFNNGTPAKESILASCDAEVITLERNKLKALYTQLPYLENLIDNILQQALLERIAIVSVCLKKDATTRYRNFLSNQPDVALRVPLSDVASYLGITQQSLSRIRKNIRS</sequence>
<organism evidence="2 3">
    <name type="scientific">Chitinophaga niastensis</name>
    <dbReference type="NCBI Taxonomy" id="536980"/>
    <lineage>
        <taxon>Bacteria</taxon>
        <taxon>Pseudomonadati</taxon>
        <taxon>Bacteroidota</taxon>
        <taxon>Chitinophagia</taxon>
        <taxon>Chitinophagales</taxon>
        <taxon>Chitinophagaceae</taxon>
        <taxon>Chitinophaga</taxon>
    </lineage>
</organism>
<protein>
    <submittedName>
        <fullName evidence="2">CRP-like cAMP-binding protein</fullName>
    </submittedName>
</protein>
<dbReference type="InterPro" id="IPR018490">
    <property type="entry name" value="cNMP-bd_dom_sf"/>
</dbReference>
<evidence type="ECO:0000313" key="2">
    <source>
        <dbReference type="EMBL" id="PSL46288.1"/>
    </source>
</evidence>